<dbReference type="InterPro" id="IPR001492">
    <property type="entry name" value="Flagellin"/>
</dbReference>
<comment type="similarity">
    <text evidence="1 3">Belongs to the bacterial flagellin family.</text>
</comment>
<dbReference type="InterPro" id="IPR001029">
    <property type="entry name" value="Flagellin_N"/>
</dbReference>
<evidence type="ECO:0000259" key="5">
    <source>
        <dbReference type="Pfam" id="PF00700"/>
    </source>
</evidence>
<gene>
    <name evidence="6" type="ORF">O4G74_05145</name>
</gene>
<dbReference type="SUPFAM" id="SSF64518">
    <property type="entry name" value="Phase 1 flagellin"/>
    <property type="match status" value="1"/>
</dbReference>
<dbReference type="RefSeq" id="WP_269401582.1">
    <property type="nucleotide sequence ID" value="NZ_JAPWGW010000001.1"/>
</dbReference>
<proteinExistence type="inferred from homology"/>
<protein>
    <recommendedName>
        <fullName evidence="3">Flagellin</fullName>
    </recommendedName>
</protein>
<comment type="subcellular location">
    <subcellularLocation>
        <location evidence="3">Secreted</location>
    </subcellularLocation>
    <subcellularLocation>
        <location evidence="3">Bacterial flagellum</location>
    </subcellularLocation>
</comment>
<sequence>MSSILTNNSSMVALETLRNINRNLESVQNEISTGKKVASAKDNASVWAISTVMSTDAASFEQISSSLNKGSATVGVARASSEQITSLLQDMKNLIVDAQQDLNDSDRAKIQKDVAAIRSTITNIVNGAQMNGQNLLKGTDDLKVLASLDRDGTGAVAPAFINVSRVDLQATAAVDEAAKEATDAGYVSSADTITATDVDKVSTEGGFLSTAASTSIPTSSSITVDVKGGAIAAGDKFTVSVGGSDFTVTATSGQTINDIAAALKTEIDGGSIADLTVTVTDATDPADGTDKAVLTLANGNASSTIAFDESKLNATNSVSQLADTESVDVTLAGGTIATGDTFTVNVDNTDYTYTALEGDTVNDVAAGIKSLLDDASITNLAVTVTDATDPTSDAATINIAADGGTVEVNLGGLASTNAAVAAGGLGALADIDVSDSAGATAALTSIETLLNKAITAATTFGSAQKQIEGQTEFVQNLVDSMKSGIGAMVDADIEAASAKLQALQVQQQLGVQALSIANSAPQTLLSLFR</sequence>
<dbReference type="Pfam" id="PF00669">
    <property type="entry name" value="Flagellin_N"/>
    <property type="match status" value="1"/>
</dbReference>
<comment type="function">
    <text evidence="3">Flagellin is the subunit protein which polymerizes to form the filaments of bacterial flagella.</text>
</comment>
<dbReference type="EMBL" id="JAPWGW010000001">
    <property type="protein sequence ID" value="MCZ4297439.1"/>
    <property type="molecule type" value="Genomic_DNA"/>
</dbReference>
<dbReference type="InterPro" id="IPR046358">
    <property type="entry name" value="Flagellin_C"/>
</dbReference>
<dbReference type="Proteomes" id="UP001083770">
    <property type="component" value="Unassembled WGS sequence"/>
</dbReference>
<evidence type="ECO:0000256" key="2">
    <source>
        <dbReference type="ARBA" id="ARBA00023143"/>
    </source>
</evidence>
<dbReference type="Gene3D" id="1.20.1330.10">
    <property type="entry name" value="f41 fragment of flagellin, N-terminal domain"/>
    <property type="match status" value="2"/>
</dbReference>
<dbReference type="PANTHER" id="PTHR42792:SF2">
    <property type="entry name" value="FLAGELLIN"/>
    <property type="match status" value="1"/>
</dbReference>
<keyword evidence="6" id="KW-0282">Flagellum</keyword>
<dbReference type="Pfam" id="PF00700">
    <property type="entry name" value="Flagellin_C"/>
    <property type="match status" value="1"/>
</dbReference>
<feature type="domain" description="Flagellin C-terminal" evidence="5">
    <location>
        <begin position="444"/>
        <end position="528"/>
    </location>
</feature>
<keyword evidence="2 3" id="KW-0975">Bacterial flagellum</keyword>
<reference evidence="6" key="1">
    <citation type="submission" date="2022-12" db="EMBL/GenBank/DDBJ databases">
        <title>Bacterial isolates from different developmental stages of Nematostella vectensis.</title>
        <authorList>
            <person name="Fraune S."/>
        </authorList>
    </citation>
    <scope>NUCLEOTIDE SEQUENCE</scope>
    <source>
        <strain evidence="6">G21632-S1</strain>
    </source>
</reference>
<accession>A0ABT4LSU9</accession>
<evidence type="ECO:0000256" key="3">
    <source>
        <dbReference type="RuleBase" id="RU362073"/>
    </source>
</evidence>
<evidence type="ECO:0000313" key="7">
    <source>
        <dbReference type="Proteomes" id="UP001083770"/>
    </source>
</evidence>
<evidence type="ECO:0000256" key="1">
    <source>
        <dbReference type="ARBA" id="ARBA00005709"/>
    </source>
</evidence>
<comment type="caution">
    <text evidence="6">The sequence shown here is derived from an EMBL/GenBank/DDBJ whole genome shotgun (WGS) entry which is preliminary data.</text>
</comment>
<name>A0ABT4LSU9_9PROT</name>
<feature type="domain" description="Flagellin N-terminal" evidence="4">
    <location>
        <begin position="4"/>
        <end position="139"/>
    </location>
</feature>
<dbReference type="PANTHER" id="PTHR42792">
    <property type="entry name" value="FLAGELLIN"/>
    <property type="match status" value="1"/>
</dbReference>
<keyword evidence="6" id="KW-0966">Cell projection</keyword>
<evidence type="ECO:0000313" key="6">
    <source>
        <dbReference type="EMBL" id="MCZ4297439.1"/>
    </source>
</evidence>
<keyword evidence="6" id="KW-0969">Cilium</keyword>
<evidence type="ECO:0000259" key="4">
    <source>
        <dbReference type="Pfam" id="PF00669"/>
    </source>
</evidence>
<keyword evidence="7" id="KW-1185">Reference proteome</keyword>
<organism evidence="6 7">
    <name type="scientific">Henriciella marina</name>
    <dbReference type="NCBI Taxonomy" id="453851"/>
    <lineage>
        <taxon>Bacteria</taxon>
        <taxon>Pseudomonadati</taxon>
        <taxon>Pseudomonadota</taxon>
        <taxon>Alphaproteobacteria</taxon>
        <taxon>Hyphomonadales</taxon>
        <taxon>Hyphomonadaceae</taxon>
        <taxon>Henriciella</taxon>
    </lineage>
</organism>
<keyword evidence="3" id="KW-0964">Secreted</keyword>